<sequence length="168" mass="18890">MNWEAVGAIGEIIGALSVLITLLFLSFQIRQNTTALQQQSSRESTSSLQQVSATMMHPEIAKAVSSAYAEADADLSIAQTAQLEHHCLAYLLVLQQDFLDWNKGIHPHAIWESRKPLIEAIFIAQRAREWWENVGKNYFTPDFQSLVASILTKEARDGGQYFKPLKTK</sequence>
<keyword evidence="1" id="KW-0472">Membrane</keyword>
<evidence type="ECO:0000256" key="1">
    <source>
        <dbReference type="SAM" id="Phobius"/>
    </source>
</evidence>
<keyword evidence="1" id="KW-0812">Transmembrane</keyword>
<accession>A0A2A5WB47</accession>
<dbReference type="EMBL" id="NTJZ01000007">
    <property type="protein sequence ID" value="PDH33591.1"/>
    <property type="molecule type" value="Genomic_DNA"/>
</dbReference>
<dbReference type="AlphaFoldDB" id="A0A2A5WB47"/>
<evidence type="ECO:0008006" key="4">
    <source>
        <dbReference type="Google" id="ProtNLM"/>
    </source>
</evidence>
<comment type="caution">
    <text evidence="2">The sequence shown here is derived from an EMBL/GenBank/DDBJ whole genome shotgun (WGS) entry which is preliminary data.</text>
</comment>
<dbReference type="Proteomes" id="UP000219329">
    <property type="component" value="Unassembled WGS sequence"/>
</dbReference>
<feature type="transmembrane region" description="Helical" evidence="1">
    <location>
        <begin position="6"/>
        <end position="27"/>
    </location>
</feature>
<reference evidence="2 3" key="1">
    <citation type="submission" date="2017-08" db="EMBL/GenBank/DDBJ databases">
        <title>Fine stratification of microbial communities through a metagenomic profile of the photic zone.</title>
        <authorList>
            <person name="Haro-Moreno J.M."/>
            <person name="Lopez-Perez M."/>
            <person name="De La Torre J."/>
            <person name="Picazo A."/>
            <person name="Camacho A."/>
            <person name="Rodriguez-Valera F."/>
        </authorList>
    </citation>
    <scope>NUCLEOTIDE SEQUENCE [LARGE SCALE GENOMIC DNA]</scope>
    <source>
        <strain evidence="2">MED-G28</strain>
    </source>
</reference>
<gene>
    <name evidence="2" type="ORF">CNF02_07620</name>
</gene>
<protein>
    <recommendedName>
        <fullName evidence="4">DUF4760 domain-containing protein</fullName>
    </recommendedName>
</protein>
<keyword evidence="1" id="KW-1133">Transmembrane helix</keyword>
<evidence type="ECO:0000313" key="3">
    <source>
        <dbReference type="Proteomes" id="UP000219329"/>
    </source>
</evidence>
<organism evidence="2 3">
    <name type="scientific">OM182 bacterium MED-G28</name>
    <dbReference type="NCBI Taxonomy" id="1986256"/>
    <lineage>
        <taxon>Bacteria</taxon>
        <taxon>Pseudomonadati</taxon>
        <taxon>Pseudomonadota</taxon>
        <taxon>Gammaproteobacteria</taxon>
        <taxon>OMG group</taxon>
        <taxon>OM182 clade</taxon>
    </lineage>
</organism>
<name>A0A2A5WB47_9GAMM</name>
<evidence type="ECO:0000313" key="2">
    <source>
        <dbReference type="EMBL" id="PDH33591.1"/>
    </source>
</evidence>
<proteinExistence type="predicted"/>